<dbReference type="InterPro" id="IPR036291">
    <property type="entry name" value="NAD(P)-bd_dom_sf"/>
</dbReference>
<dbReference type="RefSeq" id="WP_085517744.1">
    <property type="nucleotide sequence ID" value="NZ_FXAW01000005.1"/>
</dbReference>
<protein>
    <submittedName>
        <fullName evidence="3">UDP-glucose 4-epimerase</fullName>
    </submittedName>
</protein>
<dbReference type="PANTHER" id="PTHR43000">
    <property type="entry name" value="DTDP-D-GLUCOSE 4,6-DEHYDRATASE-RELATED"/>
    <property type="match status" value="1"/>
</dbReference>
<reference evidence="4" key="1">
    <citation type="submission" date="2017-04" db="EMBL/GenBank/DDBJ databases">
        <authorList>
            <person name="Varghese N."/>
            <person name="Submissions S."/>
        </authorList>
    </citation>
    <scope>NUCLEOTIDE SEQUENCE [LARGE SCALE GENOMIC DNA]</scope>
    <source>
        <strain evidence="4">DSM 4125</strain>
    </source>
</reference>
<dbReference type="CDD" id="cd08946">
    <property type="entry name" value="SDR_e"/>
    <property type="match status" value="1"/>
</dbReference>
<keyword evidence="4" id="KW-1185">Reference proteome</keyword>
<comment type="similarity">
    <text evidence="1">Belongs to the NAD(P)-dependent epimerase/dehydratase family.</text>
</comment>
<evidence type="ECO:0000256" key="1">
    <source>
        <dbReference type="ARBA" id="ARBA00007637"/>
    </source>
</evidence>
<dbReference type="SUPFAM" id="SSF51735">
    <property type="entry name" value="NAD(P)-binding Rossmann-fold domains"/>
    <property type="match status" value="1"/>
</dbReference>
<dbReference type="AlphaFoldDB" id="A0A1X7KED2"/>
<feature type="domain" description="NAD-dependent epimerase/dehydratase" evidence="2">
    <location>
        <begin position="4"/>
        <end position="218"/>
    </location>
</feature>
<dbReference type="InterPro" id="IPR001509">
    <property type="entry name" value="Epimerase_deHydtase"/>
</dbReference>
<dbReference type="Pfam" id="PF01370">
    <property type="entry name" value="Epimerase"/>
    <property type="match status" value="1"/>
</dbReference>
<dbReference type="OrthoDB" id="9801785at2"/>
<name>A0A1X7KED2_9BACT</name>
<proteinExistence type="inferred from homology"/>
<organism evidence="3 4">
    <name type="scientific">Marivirga sericea</name>
    <dbReference type="NCBI Taxonomy" id="1028"/>
    <lineage>
        <taxon>Bacteria</taxon>
        <taxon>Pseudomonadati</taxon>
        <taxon>Bacteroidota</taxon>
        <taxon>Cytophagia</taxon>
        <taxon>Cytophagales</taxon>
        <taxon>Marivirgaceae</taxon>
        <taxon>Marivirga</taxon>
    </lineage>
</organism>
<accession>A0A1X7KED2</accession>
<dbReference type="Gene3D" id="3.40.50.720">
    <property type="entry name" value="NAD(P)-binding Rossmann-like Domain"/>
    <property type="match status" value="1"/>
</dbReference>
<dbReference type="STRING" id="1028.SAMN05661096_02573"/>
<gene>
    <name evidence="3" type="ORF">SAMN05661096_02573</name>
</gene>
<sequence>MKKVLITGGAGYIGSALIEKLLPLPEVEQIVIYDNLSRNNYHFFLGEKLPNQDKINFIQGELLDTRKLKKALKGIDTVIHLAAKVTTPFADADPHYFEQSNHWGTAELVYAVEESNVEHFVFASSVSVFGSSKDIIEENHPPNPRTIYGISKLRGEEHVARLMEKINTQILRLGNVYGYANAVRFDAVINRFMFDANFNKRIAIHGDGKQHRPFVPIQKTSEILKQVAIQNDIPSGYYNVVDKNLQVLDIVDALKAIYPEMEFTFINQHLKLRELLVNPETKLQNHIDFTNDNSSLKDDLLLFKEHLRF</sequence>
<evidence type="ECO:0000313" key="3">
    <source>
        <dbReference type="EMBL" id="SMG38805.1"/>
    </source>
</evidence>
<dbReference type="Proteomes" id="UP000193804">
    <property type="component" value="Unassembled WGS sequence"/>
</dbReference>
<evidence type="ECO:0000313" key="4">
    <source>
        <dbReference type="Proteomes" id="UP000193804"/>
    </source>
</evidence>
<evidence type="ECO:0000259" key="2">
    <source>
        <dbReference type="Pfam" id="PF01370"/>
    </source>
</evidence>
<dbReference type="EMBL" id="FXAW01000005">
    <property type="protein sequence ID" value="SMG38805.1"/>
    <property type="molecule type" value="Genomic_DNA"/>
</dbReference>